<dbReference type="GO" id="GO:0070034">
    <property type="term" value="F:telomerase RNA binding"/>
    <property type="evidence" value="ECO:0007669"/>
    <property type="project" value="TreeGrafter"/>
</dbReference>
<evidence type="ECO:0000313" key="3">
    <source>
        <dbReference type="Proteomes" id="UP000076761"/>
    </source>
</evidence>
<reference evidence="2 3" key="1">
    <citation type="journal article" date="2016" name="Mol. Biol. Evol.">
        <title>Comparative Genomics of Early-Diverging Mushroom-Forming Fungi Provides Insights into the Origins of Lignocellulose Decay Capabilities.</title>
        <authorList>
            <person name="Nagy L.G."/>
            <person name="Riley R."/>
            <person name="Tritt A."/>
            <person name="Adam C."/>
            <person name="Daum C."/>
            <person name="Floudas D."/>
            <person name="Sun H."/>
            <person name="Yadav J.S."/>
            <person name="Pangilinan J."/>
            <person name="Larsson K.H."/>
            <person name="Matsuura K."/>
            <person name="Barry K."/>
            <person name="Labutti K."/>
            <person name="Kuo R."/>
            <person name="Ohm R.A."/>
            <person name="Bhattacharya S.S."/>
            <person name="Shirouzu T."/>
            <person name="Yoshinaga Y."/>
            <person name="Martin F.M."/>
            <person name="Grigoriev I.V."/>
            <person name="Hibbett D.S."/>
        </authorList>
    </citation>
    <scope>NUCLEOTIDE SEQUENCE [LARGE SCALE GENOMIC DNA]</scope>
    <source>
        <strain evidence="2 3">HHB14362 ss-1</strain>
    </source>
</reference>
<sequence length="143" mass="16058">VLRSYFGLVDVLSTYLSQILDITPGSCVLIQESDPQSYKVFLLSSYVACETPYSLGSQPRFKRYPPLVYMSELIDRAQEKLFIKSKGKRPVNMLTNGYKLSSGNGESGRANSGRIAITHCFVNTIVTALQSPEWEMLLQRLLL</sequence>
<keyword evidence="1" id="KW-0460">Magnesium</keyword>
<protein>
    <recommendedName>
        <fullName evidence="1">Telomerase reverse transcriptase</fullName>
        <ecNumber evidence="1">2.7.7.49</ecNumber>
    </recommendedName>
    <alternativeName>
        <fullName evidence="1">Telomerase catalytic subunit</fullName>
    </alternativeName>
</protein>
<organism evidence="2 3">
    <name type="scientific">Neolentinus lepideus HHB14362 ss-1</name>
    <dbReference type="NCBI Taxonomy" id="1314782"/>
    <lineage>
        <taxon>Eukaryota</taxon>
        <taxon>Fungi</taxon>
        <taxon>Dikarya</taxon>
        <taxon>Basidiomycota</taxon>
        <taxon>Agaricomycotina</taxon>
        <taxon>Agaricomycetes</taxon>
        <taxon>Gloeophyllales</taxon>
        <taxon>Gloeophyllaceae</taxon>
        <taxon>Neolentinus</taxon>
    </lineage>
</organism>
<proteinExistence type="inferred from homology"/>
<comment type="similarity">
    <text evidence="1">Belongs to the reverse transcriptase family. Telomerase subfamily.</text>
</comment>
<dbReference type="GO" id="GO:0003720">
    <property type="term" value="F:telomerase activity"/>
    <property type="evidence" value="ECO:0007669"/>
    <property type="project" value="InterPro"/>
</dbReference>
<dbReference type="GO" id="GO:0007004">
    <property type="term" value="P:telomere maintenance via telomerase"/>
    <property type="evidence" value="ECO:0007669"/>
    <property type="project" value="TreeGrafter"/>
</dbReference>
<keyword evidence="1" id="KW-0548">Nucleotidyltransferase</keyword>
<evidence type="ECO:0000313" key="2">
    <source>
        <dbReference type="EMBL" id="KZT22066.1"/>
    </source>
</evidence>
<dbReference type="InterPro" id="IPR003545">
    <property type="entry name" value="Telomerase_RT"/>
</dbReference>
<dbReference type="GO" id="GO:0042162">
    <property type="term" value="F:telomeric DNA binding"/>
    <property type="evidence" value="ECO:0007669"/>
    <property type="project" value="TreeGrafter"/>
</dbReference>
<accession>A0A165Q8E5</accession>
<keyword evidence="1" id="KW-0779">Telomere</keyword>
<dbReference type="GO" id="GO:0000333">
    <property type="term" value="C:telomerase catalytic core complex"/>
    <property type="evidence" value="ECO:0007669"/>
    <property type="project" value="TreeGrafter"/>
</dbReference>
<evidence type="ECO:0000256" key="1">
    <source>
        <dbReference type="RuleBase" id="RU365061"/>
    </source>
</evidence>
<name>A0A165Q8E5_9AGAM</name>
<comment type="subcellular location">
    <subcellularLocation>
        <location evidence="1">Nucleus</location>
    </subcellularLocation>
    <subcellularLocation>
        <location evidence="1">Chromosome</location>
        <location evidence="1">Telomere</location>
    </subcellularLocation>
</comment>
<feature type="non-terminal residue" evidence="2">
    <location>
        <position position="1"/>
    </location>
</feature>
<dbReference type="GO" id="GO:0000781">
    <property type="term" value="C:chromosome, telomeric region"/>
    <property type="evidence" value="ECO:0007669"/>
    <property type="project" value="UniProtKB-SubCell"/>
</dbReference>
<dbReference type="OrthoDB" id="3025570at2759"/>
<feature type="non-terminal residue" evidence="2">
    <location>
        <position position="143"/>
    </location>
</feature>
<keyword evidence="1" id="KW-0695">RNA-directed DNA polymerase</keyword>
<keyword evidence="1" id="KW-0479">Metal-binding</keyword>
<dbReference type="GO" id="GO:0046872">
    <property type="term" value="F:metal ion binding"/>
    <property type="evidence" value="ECO:0007669"/>
    <property type="project" value="UniProtKB-KW"/>
</dbReference>
<dbReference type="PANTHER" id="PTHR12066">
    <property type="entry name" value="TELOMERASE REVERSE TRANSCRIPTASE"/>
    <property type="match status" value="1"/>
</dbReference>
<keyword evidence="1" id="KW-0158">Chromosome</keyword>
<dbReference type="AlphaFoldDB" id="A0A165Q8E5"/>
<comment type="function">
    <text evidence="1">Telomerase is a ribonucleoprotein enzyme essential for the replication of chromosome termini in most eukaryotes. It elongates telomeres. It is a reverse transcriptase that adds simple sequence repeats to chromosome ends by copying a template sequence within the RNA component of the enzyme.</text>
</comment>
<keyword evidence="3" id="KW-1185">Reference proteome</keyword>
<comment type="catalytic activity">
    <reaction evidence="1">
        <text>DNA(n) + a 2'-deoxyribonucleoside 5'-triphosphate = DNA(n+1) + diphosphate</text>
        <dbReference type="Rhea" id="RHEA:22508"/>
        <dbReference type="Rhea" id="RHEA-COMP:17339"/>
        <dbReference type="Rhea" id="RHEA-COMP:17340"/>
        <dbReference type="ChEBI" id="CHEBI:33019"/>
        <dbReference type="ChEBI" id="CHEBI:61560"/>
        <dbReference type="ChEBI" id="CHEBI:173112"/>
        <dbReference type="EC" id="2.7.7.49"/>
    </reaction>
</comment>
<dbReference type="EMBL" id="KV425600">
    <property type="protein sequence ID" value="KZT22066.1"/>
    <property type="molecule type" value="Genomic_DNA"/>
</dbReference>
<dbReference type="EC" id="2.7.7.49" evidence="1"/>
<keyword evidence="1" id="KW-0808">Transferase</keyword>
<dbReference type="Proteomes" id="UP000076761">
    <property type="component" value="Unassembled WGS sequence"/>
</dbReference>
<dbReference type="STRING" id="1314782.A0A165Q8E5"/>
<dbReference type="PANTHER" id="PTHR12066:SF0">
    <property type="entry name" value="TELOMERASE REVERSE TRANSCRIPTASE"/>
    <property type="match status" value="1"/>
</dbReference>
<gene>
    <name evidence="2" type="ORF">NEOLEDRAFT_1026517</name>
</gene>
<dbReference type="InParanoid" id="A0A165Q8E5"/>
<keyword evidence="1" id="KW-0539">Nucleus</keyword>